<dbReference type="RefSeq" id="XP_001011482.2">
    <property type="nucleotide sequence ID" value="XM_001011482.2"/>
</dbReference>
<dbReference type="GeneID" id="7842015"/>
<dbReference type="Proteomes" id="UP000009168">
    <property type="component" value="Unassembled WGS sequence"/>
</dbReference>
<name>Q231R5_TETTS</name>
<keyword evidence="2" id="KW-1185">Reference proteome</keyword>
<dbReference type="AlphaFoldDB" id="Q231R5"/>
<dbReference type="HOGENOM" id="CLU_832828_0_0_1"/>
<evidence type="ECO:0000313" key="2">
    <source>
        <dbReference type="Proteomes" id="UP000009168"/>
    </source>
</evidence>
<evidence type="ECO:0000313" key="1">
    <source>
        <dbReference type="EMBL" id="EAR91237.2"/>
    </source>
</evidence>
<sequence>MIQKFQEVYEQAKNSGAVLAKCINKLDLMGSLNIDFMGHSLGTVVVAYALKKISISARYLMLFGGAATTQEIEDYQHTFQKCYNFYSDHDKVIQIFLEYAKLIGDQDFIGVKSFGQIKDKFFNFNTKIDHINYLMKFEEYYNTAMAQFNKSSNSIDLIEKPNIMKIGFGGLLLYLLQKNSQSNQVSVIYLFILYIYYLFQ</sequence>
<reference evidence="2" key="1">
    <citation type="journal article" date="2006" name="PLoS Biol.">
        <title>Macronuclear genome sequence of the ciliate Tetrahymena thermophila, a model eukaryote.</title>
        <authorList>
            <person name="Eisen J.A."/>
            <person name="Coyne R.S."/>
            <person name="Wu M."/>
            <person name="Wu D."/>
            <person name="Thiagarajan M."/>
            <person name="Wortman J.R."/>
            <person name="Badger J.H."/>
            <person name="Ren Q."/>
            <person name="Amedeo P."/>
            <person name="Jones K.M."/>
            <person name="Tallon L.J."/>
            <person name="Delcher A.L."/>
            <person name="Salzberg S.L."/>
            <person name="Silva J.C."/>
            <person name="Haas B.J."/>
            <person name="Majoros W.H."/>
            <person name="Farzad M."/>
            <person name="Carlton J.M."/>
            <person name="Smith R.K. Jr."/>
            <person name="Garg J."/>
            <person name="Pearlman R.E."/>
            <person name="Karrer K.M."/>
            <person name="Sun L."/>
            <person name="Manning G."/>
            <person name="Elde N.C."/>
            <person name="Turkewitz A.P."/>
            <person name="Asai D.J."/>
            <person name="Wilkes D.E."/>
            <person name="Wang Y."/>
            <person name="Cai H."/>
            <person name="Collins K."/>
            <person name="Stewart B.A."/>
            <person name="Lee S.R."/>
            <person name="Wilamowska K."/>
            <person name="Weinberg Z."/>
            <person name="Ruzzo W.L."/>
            <person name="Wloga D."/>
            <person name="Gaertig J."/>
            <person name="Frankel J."/>
            <person name="Tsao C.-C."/>
            <person name="Gorovsky M.A."/>
            <person name="Keeling P.J."/>
            <person name="Waller R.F."/>
            <person name="Patron N.J."/>
            <person name="Cherry J.M."/>
            <person name="Stover N.A."/>
            <person name="Krieger C.J."/>
            <person name="del Toro C."/>
            <person name="Ryder H.F."/>
            <person name="Williamson S.C."/>
            <person name="Barbeau R.A."/>
            <person name="Hamilton E.P."/>
            <person name="Orias E."/>
        </authorList>
    </citation>
    <scope>NUCLEOTIDE SEQUENCE [LARGE SCALE GENOMIC DNA]</scope>
    <source>
        <strain evidence="2">SB210</strain>
    </source>
</reference>
<accession>Q231R5</accession>
<gene>
    <name evidence="1" type="ORF">TTHERM_00784240</name>
</gene>
<dbReference type="InterPro" id="IPR029058">
    <property type="entry name" value="AB_hydrolase_fold"/>
</dbReference>
<dbReference type="KEGG" id="tet:TTHERM_00784240"/>
<proteinExistence type="predicted"/>
<protein>
    <submittedName>
        <fullName evidence="1">Uncharacterized protein</fullName>
    </submittedName>
</protein>
<organism evidence="1 2">
    <name type="scientific">Tetrahymena thermophila (strain SB210)</name>
    <dbReference type="NCBI Taxonomy" id="312017"/>
    <lineage>
        <taxon>Eukaryota</taxon>
        <taxon>Sar</taxon>
        <taxon>Alveolata</taxon>
        <taxon>Ciliophora</taxon>
        <taxon>Intramacronucleata</taxon>
        <taxon>Oligohymenophorea</taxon>
        <taxon>Hymenostomatida</taxon>
        <taxon>Tetrahymenina</taxon>
        <taxon>Tetrahymenidae</taxon>
        <taxon>Tetrahymena</taxon>
    </lineage>
</organism>
<dbReference type="SUPFAM" id="SSF53474">
    <property type="entry name" value="alpha/beta-Hydrolases"/>
    <property type="match status" value="1"/>
</dbReference>
<dbReference type="InParanoid" id="Q231R5"/>
<dbReference type="EMBL" id="GG662770">
    <property type="protein sequence ID" value="EAR91237.2"/>
    <property type="molecule type" value="Genomic_DNA"/>
</dbReference>